<dbReference type="Proteomes" id="UP000266552">
    <property type="component" value="Chromosome"/>
</dbReference>
<dbReference type="Pfam" id="PF11391">
    <property type="entry name" value="DUF2798"/>
    <property type="match status" value="2"/>
</dbReference>
<reference evidence="2 3" key="1">
    <citation type="submission" date="2018-09" db="EMBL/GenBank/DDBJ databases">
        <title>Genome Sequence of Paenibacillus lautus Strain E7593-69, Azo Dye-Degrading Bacteria, Isolated from Commercial Tattoo Inks.</title>
        <authorList>
            <person name="Nho S.W."/>
            <person name="Kim S.-J."/>
            <person name="Kweon O."/>
            <person name="Cerniglia C.E."/>
        </authorList>
    </citation>
    <scope>NUCLEOTIDE SEQUENCE [LARGE SCALE GENOMIC DNA]</scope>
    <source>
        <strain evidence="2 3">E7593-69</strain>
    </source>
</reference>
<dbReference type="RefSeq" id="WP_119851223.1">
    <property type="nucleotide sequence ID" value="NZ_CP032412.1"/>
</dbReference>
<keyword evidence="1" id="KW-0472">Membrane</keyword>
<dbReference type="EMBL" id="CP032412">
    <property type="protein sequence ID" value="AYB47848.1"/>
    <property type="molecule type" value="Genomic_DNA"/>
</dbReference>
<dbReference type="KEGG" id="plw:D5F53_15990"/>
<gene>
    <name evidence="2" type="ORF">D5F53_15990</name>
</gene>
<sequence length="163" mass="18140">MPTTKKENFYFGMMMCVGMVIMMTTYNLITNGLIGNISLAVVLMQFVLGFMIAFLLELFVVGPAAKKIVFSITRNQPSKIIMIVAMAFFMVIGMVTFMSMYGLASSYYANGLPGETLLGSYFSIFIKNFVFALPLQLLIVGPIVRFLFGKLKANRMNESLTTV</sequence>
<keyword evidence="3" id="KW-1185">Reference proteome</keyword>
<protein>
    <recommendedName>
        <fullName evidence="4">DUF2798 domain-containing protein</fullName>
    </recommendedName>
</protein>
<evidence type="ECO:0008006" key="4">
    <source>
        <dbReference type="Google" id="ProtNLM"/>
    </source>
</evidence>
<proteinExistence type="predicted"/>
<name>A0A385TXZ2_PAELA</name>
<keyword evidence="1" id="KW-1133">Transmembrane helix</keyword>
<evidence type="ECO:0000256" key="1">
    <source>
        <dbReference type="SAM" id="Phobius"/>
    </source>
</evidence>
<evidence type="ECO:0000313" key="3">
    <source>
        <dbReference type="Proteomes" id="UP000266552"/>
    </source>
</evidence>
<feature type="transmembrane region" description="Helical" evidence="1">
    <location>
        <begin position="9"/>
        <end position="29"/>
    </location>
</feature>
<keyword evidence="1" id="KW-0812">Transmembrane</keyword>
<evidence type="ECO:0000313" key="2">
    <source>
        <dbReference type="EMBL" id="AYB47848.1"/>
    </source>
</evidence>
<accession>A0A385TXZ2</accession>
<organism evidence="2 3">
    <name type="scientific">Paenibacillus lautus</name>
    <name type="common">Bacillus lautus</name>
    <dbReference type="NCBI Taxonomy" id="1401"/>
    <lineage>
        <taxon>Bacteria</taxon>
        <taxon>Bacillati</taxon>
        <taxon>Bacillota</taxon>
        <taxon>Bacilli</taxon>
        <taxon>Bacillales</taxon>
        <taxon>Paenibacillaceae</taxon>
        <taxon>Paenibacillus</taxon>
    </lineage>
</organism>
<feature type="transmembrane region" description="Helical" evidence="1">
    <location>
        <begin position="124"/>
        <end position="148"/>
    </location>
</feature>
<feature type="transmembrane region" description="Helical" evidence="1">
    <location>
        <begin position="80"/>
        <end position="104"/>
    </location>
</feature>
<dbReference type="AlphaFoldDB" id="A0A385TXZ2"/>
<feature type="transmembrane region" description="Helical" evidence="1">
    <location>
        <begin position="35"/>
        <end position="60"/>
    </location>
</feature>
<dbReference type="InterPro" id="IPR021529">
    <property type="entry name" value="DUF2798"/>
</dbReference>